<organism evidence="2">
    <name type="scientific">bioreactor metagenome</name>
    <dbReference type="NCBI Taxonomy" id="1076179"/>
    <lineage>
        <taxon>unclassified sequences</taxon>
        <taxon>metagenomes</taxon>
        <taxon>ecological metagenomes</taxon>
    </lineage>
</organism>
<evidence type="ECO:0000313" key="2">
    <source>
        <dbReference type="EMBL" id="MPN32257.1"/>
    </source>
</evidence>
<protein>
    <submittedName>
        <fullName evidence="2">Uncharacterized protein</fullName>
    </submittedName>
</protein>
<comment type="caution">
    <text evidence="2">The sequence shown here is derived from an EMBL/GenBank/DDBJ whole genome shotgun (WGS) entry which is preliminary data.</text>
</comment>
<sequence>MPFSLTDQRRIPAVADAKDKIAVSFLLNHDPDTSARFRQLVDCFIHGFKSFLFVFSVGAFTLADAPTKKETFFPGSLMGNFIFGVPDGGIQESKDLCILPHFILEVRLSFQPDLPDHPRQQFRRRMRCAQPEPMPDTEQVTGDGKGVVSPRNDAEGHLGAEQQDSS</sequence>
<proteinExistence type="predicted"/>
<gene>
    <name evidence="2" type="ORF">SDC9_179735</name>
</gene>
<accession>A0A645GZP7</accession>
<dbReference type="AlphaFoldDB" id="A0A645GZP7"/>
<name>A0A645GZP7_9ZZZZ</name>
<reference evidence="2" key="1">
    <citation type="submission" date="2019-08" db="EMBL/GenBank/DDBJ databases">
        <authorList>
            <person name="Kucharzyk K."/>
            <person name="Murdoch R.W."/>
            <person name="Higgins S."/>
            <person name="Loffler F."/>
        </authorList>
    </citation>
    <scope>NUCLEOTIDE SEQUENCE</scope>
</reference>
<evidence type="ECO:0000256" key="1">
    <source>
        <dbReference type="SAM" id="MobiDB-lite"/>
    </source>
</evidence>
<feature type="region of interest" description="Disordered" evidence="1">
    <location>
        <begin position="126"/>
        <end position="166"/>
    </location>
</feature>
<dbReference type="EMBL" id="VSSQ01084163">
    <property type="protein sequence ID" value="MPN32257.1"/>
    <property type="molecule type" value="Genomic_DNA"/>
</dbReference>